<evidence type="ECO:0000256" key="7">
    <source>
        <dbReference type="SAM" id="Phobius"/>
    </source>
</evidence>
<dbReference type="InterPro" id="IPR001258">
    <property type="entry name" value="NHL_repeat"/>
</dbReference>
<protein>
    <recommendedName>
        <fullName evidence="8">G-protein coupled receptors family 1 profile domain-containing protein</fullName>
    </recommendedName>
</protein>
<evidence type="ECO:0000313" key="9">
    <source>
        <dbReference type="EMBL" id="CAF1481340.1"/>
    </source>
</evidence>
<dbReference type="PANTHER" id="PTHR24104:SF25">
    <property type="entry name" value="PROTEIN LIN-41"/>
    <property type="match status" value="1"/>
</dbReference>
<feature type="repeat" description="NHL" evidence="6">
    <location>
        <begin position="187"/>
        <end position="226"/>
    </location>
</feature>
<keyword evidence="5 7" id="KW-0472">Membrane</keyword>
<dbReference type="Gene3D" id="2.120.10.30">
    <property type="entry name" value="TolB, C-terminal domain"/>
    <property type="match status" value="2"/>
</dbReference>
<dbReference type="Pfam" id="PF01436">
    <property type="entry name" value="NHL"/>
    <property type="match status" value="1"/>
</dbReference>
<dbReference type="Gene3D" id="1.20.1070.10">
    <property type="entry name" value="Rhodopsin 7-helix transmembrane proteins"/>
    <property type="match status" value="1"/>
</dbReference>
<reference evidence="9" key="1">
    <citation type="submission" date="2021-02" db="EMBL/GenBank/DDBJ databases">
        <authorList>
            <person name="Nowell W R."/>
        </authorList>
    </citation>
    <scope>NUCLEOTIDE SEQUENCE</scope>
</reference>
<keyword evidence="3" id="KW-0677">Repeat</keyword>
<dbReference type="PANTHER" id="PTHR24104">
    <property type="entry name" value="E3 UBIQUITIN-PROTEIN LIGASE NHLRC1-RELATED"/>
    <property type="match status" value="1"/>
</dbReference>
<dbReference type="GO" id="GO:0008270">
    <property type="term" value="F:zinc ion binding"/>
    <property type="evidence" value="ECO:0007669"/>
    <property type="project" value="UniProtKB-KW"/>
</dbReference>
<dbReference type="GO" id="GO:0016020">
    <property type="term" value="C:membrane"/>
    <property type="evidence" value="ECO:0007669"/>
    <property type="project" value="UniProtKB-SubCell"/>
</dbReference>
<evidence type="ECO:0000256" key="5">
    <source>
        <dbReference type="ARBA" id="ARBA00023136"/>
    </source>
</evidence>
<evidence type="ECO:0000256" key="1">
    <source>
        <dbReference type="ARBA" id="ARBA00004370"/>
    </source>
</evidence>
<dbReference type="PROSITE" id="PS51125">
    <property type="entry name" value="NHL"/>
    <property type="match status" value="2"/>
</dbReference>
<organism evidence="9 10">
    <name type="scientific">Adineta ricciae</name>
    <name type="common">Rotifer</name>
    <dbReference type="NCBI Taxonomy" id="249248"/>
    <lineage>
        <taxon>Eukaryota</taxon>
        <taxon>Metazoa</taxon>
        <taxon>Spiralia</taxon>
        <taxon>Gnathifera</taxon>
        <taxon>Rotifera</taxon>
        <taxon>Eurotatoria</taxon>
        <taxon>Bdelloidea</taxon>
        <taxon>Adinetida</taxon>
        <taxon>Adinetidae</taxon>
        <taxon>Adineta</taxon>
    </lineage>
</organism>
<dbReference type="SUPFAM" id="SSF101898">
    <property type="entry name" value="NHL repeat"/>
    <property type="match status" value="1"/>
</dbReference>
<keyword evidence="10" id="KW-1185">Reference proteome</keyword>
<comment type="caution">
    <text evidence="9">The sequence shown here is derived from an EMBL/GenBank/DDBJ whole genome shotgun (WGS) entry which is preliminary data.</text>
</comment>
<dbReference type="InterPro" id="IPR050952">
    <property type="entry name" value="TRIM-NHL_E3_ligases"/>
</dbReference>
<feature type="domain" description="G-protein coupled receptors family 1 profile" evidence="8">
    <location>
        <begin position="645"/>
        <end position="917"/>
    </location>
</feature>
<dbReference type="CDD" id="cd05819">
    <property type="entry name" value="NHL"/>
    <property type="match status" value="1"/>
</dbReference>
<dbReference type="AlphaFoldDB" id="A0A815RZ00"/>
<evidence type="ECO:0000256" key="4">
    <source>
        <dbReference type="ARBA" id="ARBA00022989"/>
    </source>
</evidence>
<feature type="transmembrane region" description="Helical" evidence="7">
    <location>
        <begin position="750"/>
        <end position="768"/>
    </location>
</feature>
<proteinExistence type="predicted"/>
<feature type="transmembrane region" description="Helical" evidence="7">
    <location>
        <begin position="631"/>
        <end position="654"/>
    </location>
</feature>
<feature type="transmembrane region" description="Helical" evidence="7">
    <location>
        <begin position="666"/>
        <end position="688"/>
    </location>
</feature>
<evidence type="ECO:0000259" key="8">
    <source>
        <dbReference type="PROSITE" id="PS50262"/>
    </source>
</evidence>
<evidence type="ECO:0000256" key="2">
    <source>
        <dbReference type="ARBA" id="ARBA00022692"/>
    </source>
</evidence>
<feature type="transmembrane region" description="Helical" evidence="7">
    <location>
        <begin position="815"/>
        <end position="837"/>
    </location>
</feature>
<keyword evidence="4 7" id="KW-1133">Transmembrane helix</keyword>
<evidence type="ECO:0000313" key="10">
    <source>
        <dbReference type="Proteomes" id="UP000663828"/>
    </source>
</evidence>
<evidence type="ECO:0000256" key="6">
    <source>
        <dbReference type="PROSITE-ProRule" id="PRU00504"/>
    </source>
</evidence>
<feature type="transmembrane region" description="Helical" evidence="7">
    <location>
        <begin position="866"/>
        <end position="886"/>
    </location>
</feature>
<dbReference type="EMBL" id="CAJNOR010004176">
    <property type="protein sequence ID" value="CAF1481340.1"/>
    <property type="molecule type" value="Genomic_DNA"/>
</dbReference>
<keyword evidence="2 7" id="KW-0812">Transmembrane</keyword>
<feature type="repeat" description="NHL" evidence="6">
    <location>
        <begin position="287"/>
        <end position="323"/>
    </location>
</feature>
<comment type="subcellular location">
    <subcellularLocation>
        <location evidence="1">Membrane</location>
    </subcellularLocation>
</comment>
<dbReference type="Proteomes" id="UP000663828">
    <property type="component" value="Unassembled WGS sequence"/>
</dbReference>
<name>A0A815RZ00_ADIRI</name>
<gene>
    <name evidence="9" type="ORF">XAT740_LOCUS38549</name>
</gene>
<evidence type="ECO:0000256" key="3">
    <source>
        <dbReference type="ARBA" id="ARBA00022737"/>
    </source>
</evidence>
<feature type="transmembrane region" description="Helical" evidence="7">
    <location>
        <begin position="898"/>
        <end position="919"/>
    </location>
</feature>
<dbReference type="InterPro" id="IPR017452">
    <property type="entry name" value="GPCR_Rhodpsn_7TM"/>
</dbReference>
<feature type="transmembrane region" description="Helical" evidence="7">
    <location>
        <begin position="708"/>
        <end position="730"/>
    </location>
</feature>
<dbReference type="InterPro" id="IPR011042">
    <property type="entry name" value="6-blade_b-propeller_TolB-like"/>
</dbReference>
<dbReference type="SUPFAM" id="SSF81321">
    <property type="entry name" value="Family A G protein-coupled receptor-like"/>
    <property type="match status" value="1"/>
</dbReference>
<sequence>MITDLYYILRKISSIYARVRVRVPPNSYSILSFNQPKFCLTATWNPNGITIANQSIVGIRPFGIFVNTNNTIYVANKEKNTILIWQEESINPTKNIQGNFTEPISLFVTSNGDIYIDDGIKNGRVQKWSAEKKNFVTVMNVNLFCRGLFVDINDTLYCSMSLYHQVVKKSLNDPLGISVTVAGVITDHPESVPSKLNNPHGIFVDVNLDLYVADSQNHRVQLFQPGESNGITVAGSRSLNPTIILKFPTGIVLDAEKYLFIVDQGNSRIVGSGLNGFRCLVGCYGEGSESNQLNYPSSLSFDRSGNMFVVDSSNYRIQKFNYLKRYCGKTSLVLQKVYSSSLTKNNQIYYRDCQKEHFYYESIQVKVIESGYYTLHGSGKIDPYGSIYKNKFNSFDPSDNLFDQDYDRGSNVQFKLDVHLYADMTYVLVVTTYESKQTGEFSVVVLGKNKVFLERLSTPVNIQLRYSSKLIDDSPTFYRDCKVPQCHYEALQIYVNTTGLYVLWSESNIKAYGYIYENDFNPLKPSDNLLVSHGGKCNYGEFKLIIDLEAKIRYILVVTTHEPKIFGNFSIFISGPNNVTLSPFSPKESRCVIGDQCNFYMKGIGLTLDDILRDELQPNKVLNNQTFSIKFSAGLTIIMFVAGLINSILSFMTFQNKDSQQVGCGMYLLTSSITSFLAISMFLIKFWFVVLTHINVSTSLSVLRGGCVFIETILKIFLYFDGWLNACVAVERAVLIFKGVKFDKKKSKSFARQIILILPFCILGTLIHELVYRELFVYETGLDKIDTNKTNEDTNKRYVSCITRYSSSVQDYNTAILFFHLVGPFIVNLFSALFIIFGGARQRSMARTDQNFKEHIQEQFSEHKQLIISPIILLVLSIPRLIISLLTGCVKTSENLWLYLGAYFISFTPSMLIFLIFVFPSELYMKAFRQWFNRIRQRTPP</sequence>
<accession>A0A815RZ00</accession>
<dbReference type="PROSITE" id="PS50262">
    <property type="entry name" value="G_PROTEIN_RECEP_F1_2"/>
    <property type="match status" value="1"/>
</dbReference>